<evidence type="ECO:0000256" key="3">
    <source>
        <dbReference type="ARBA" id="ARBA00023004"/>
    </source>
</evidence>
<protein>
    <submittedName>
        <fullName evidence="6">Unannotated protein</fullName>
    </submittedName>
</protein>
<sequence length="105" mass="11460">MTETITVCAVDELPPGERKTVAWEDLEILVVNIDGELLAIEDRCSHDDGDLAEGEIYSDTCAIECPRHGALFDLRSGKPLTLPAYKPVDTFPVKVDGDTITLEVS</sequence>
<evidence type="ECO:0000313" key="6">
    <source>
        <dbReference type="EMBL" id="CAB4881724.1"/>
    </source>
</evidence>
<organism evidence="6">
    <name type="scientific">freshwater metagenome</name>
    <dbReference type="NCBI Taxonomy" id="449393"/>
    <lineage>
        <taxon>unclassified sequences</taxon>
        <taxon>metagenomes</taxon>
        <taxon>ecological metagenomes</taxon>
    </lineage>
</organism>
<evidence type="ECO:0000256" key="4">
    <source>
        <dbReference type="ARBA" id="ARBA00023014"/>
    </source>
</evidence>
<keyword evidence="4" id="KW-0411">Iron-sulfur</keyword>
<keyword evidence="2" id="KW-0479">Metal-binding</keyword>
<name>A0A6J7EKI5_9ZZZZ</name>
<dbReference type="PANTHER" id="PTHR21496">
    <property type="entry name" value="FERREDOXIN-RELATED"/>
    <property type="match status" value="1"/>
</dbReference>
<dbReference type="Pfam" id="PF00355">
    <property type="entry name" value="Rieske"/>
    <property type="match status" value="1"/>
</dbReference>
<reference evidence="6" key="1">
    <citation type="submission" date="2020-05" db="EMBL/GenBank/DDBJ databases">
        <authorList>
            <person name="Chiriac C."/>
            <person name="Salcher M."/>
            <person name="Ghai R."/>
            <person name="Kavagutti S V."/>
        </authorList>
    </citation>
    <scope>NUCLEOTIDE SEQUENCE</scope>
</reference>
<dbReference type="InterPro" id="IPR017941">
    <property type="entry name" value="Rieske_2Fe-2S"/>
</dbReference>
<dbReference type="EMBL" id="CAFBLU010000039">
    <property type="protein sequence ID" value="CAB4881724.1"/>
    <property type="molecule type" value="Genomic_DNA"/>
</dbReference>
<evidence type="ECO:0000259" key="5">
    <source>
        <dbReference type="PROSITE" id="PS51296"/>
    </source>
</evidence>
<dbReference type="GO" id="GO:0046872">
    <property type="term" value="F:metal ion binding"/>
    <property type="evidence" value="ECO:0007669"/>
    <property type="project" value="UniProtKB-KW"/>
</dbReference>
<dbReference type="SUPFAM" id="SSF50022">
    <property type="entry name" value="ISP domain"/>
    <property type="match status" value="1"/>
</dbReference>
<dbReference type="PROSITE" id="PS51296">
    <property type="entry name" value="RIESKE"/>
    <property type="match status" value="1"/>
</dbReference>
<dbReference type="CDD" id="cd03528">
    <property type="entry name" value="Rieske_RO_ferredoxin"/>
    <property type="match status" value="1"/>
</dbReference>
<accession>A0A6J7EKI5</accession>
<dbReference type="Gene3D" id="2.102.10.10">
    <property type="entry name" value="Rieske [2Fe-2S] iron-sulphur domain"/>
    <property type="match status" value="1"/>
</dbReference>
<dbReference type="InterPro" id="IPR036922">
    <property type="entry name" value="Rieske_2Fe-2S_sf"/>
</dbReference>
<keyword evidence="1" id="KW-0001">2Fe-2S</keyword>
<keyword evidence="3" id="KW-0408">Iron</keyword>
<dbReference type="GO" id="GO:0051537">
    <property type="term" value="F:2 iron, 2 sulfur cluster binding"/>
    <property type="evidence" value="ECO:0007669"/>
    <property type="project" value="UniProtKB-KW"/>
</dbReference>
<proteinExistence type="predicted"/>
<gene>
    <name evidence="6" type="ORF">UFOPK3444_01494</name>
</gene>
<evidence type="ECO:0000256" key="1">
    <source>
        <dbReference type="ARBA" id="ARBA00022714"/>
    </source>
</evidence>
<dbReference type="AlphaFoldDB" id="A0A6J7EKI5"/>
<evidence type="ECO:0000256" key="2">
    <source>
        <dbReference type="ARBA" id="ARBA00022723"/>
    </source>
</evidence>
<dbReference type="PANTHER" id="PTHR21496:SF23">
    <property type="entry name" value="3-PHENYLPROPIONATE_CINNAMIC ACID DIOXYGENASE FERREDOXIN SUBUNIT"/>
    <property type="match status" value="1"/>
</dbReference>
<feature type="domain" description="Rieske" evidence="5">
    <location>
        <begin position="5"/>
        <end position="102"/>
    </location>
</feature>